<protein>
    <submittedName>
        <fullName evidence="1">Uncharacterized protein</fullName>
    </submittedName>
</protein>
<evidence type="ECO:0000313" key="1">
    <source>
        <dbReference type="EMBL" id="KIT15817.1"/>
    </source>
</evidence>
<evidence type="ECO:0000313" key="2">
    <source>
        <dbReference type="Proteomes" id="UP000032232"/>
    </source>
</evidence>
<sequence>MRTQRVVECDAHGATRAAFICKHLVASLDDRVNRGVNCVRSDIGEVNAWCDACDARLIADGGA</sequence>
<dbReference type="EMBL" id="JYFE01000042">
    <property type="protein sequence ID" value="KIT15817.1"/>
    <property type="molecule type" value="Genomic_DNA"/>
</dbReference>
<dbReference type="Proteomes" id="UP000032232">
    <property type="component" value="Unassembled WGS sequence"/>
</dbReference>
<reference evidence="1 2" key="1">
    <citation type="submission" date="2015-02" db="EMBL/GenBank/DDBJ databases">
        <title>Genome Sequence of Jannaschia aquimarina DSM28248, a member of the Roseobacter clade.</title>
        <authorList>
            <person name="Voget S."/>
            <person name="Daniel R."/>
        </authorList>
    </citation>
    <scope>NUCLEOTIDE SEQUENCE [LARGE SCALE GENOMIC DNA]</scope>
    <source>
        <strain evidence="1 2">GSW-M26</strain>
    </source>
</reference>
<comment type="caution">
    <text evidence="1">The sequence shown here is derived from an EMBL/GenBank/DDBJ whole genome shotgun (WGS) entry which is preliminary data.</text>
</comment>
<organism evidence="1 2">
    <name type="scientific">Jannaschia aquimarina</name>
    <dbReference type="NCBI Taxonomy" id="935700"/>
    <lineage>
        <taxon>Bacteria</taxon>
        <taxon>Pseudomonadati</taxon>
        <taxon>Pseudomonadota</taxon>
        <taxon>Alphaproteobacteria</taxon>
        <taxon>Rhodobacterales</taxon>
        <taxon>Roseobacteraceae</taxon>
        <taxon>Jannaschia</taxon>
    </lineage>
</organism>
<accession>A0A0D1CM56</accession>
<gene>
    <name evidence="1" type="ORF">jaqu_23970</name>
</gene>
<dbReference type="STRING" id="935700.jaqu_23970"/>
<dbReference type="PATRIC" id="fig|935700.4.peg.2467"/>
<proteinExistence type="predicted"/>
<dbReference type="AlphaFoldDB" id="A0A0D1CM56"/>
<name>A0A0D1CM56_9RHOB</name>
<keyword evidence="2" id="KW-1185">Reference proteome</keyword>